<dbReference type="EMBL" id="LT629732">
    <property type="protein sequence ID" value="SDS77994.1"/>
    <property type="molecule type" value="Genomic_DNA"/>
</dbReference>
<dbReference type="OrthoDB" id="4751997at2"/>
<keyword evidence="3" id="KW-1185">Reference proteome</keyword>
<accession>A0A1H1UZM6</accession>
<protein>
    <submittedName>
        <fullName evidence="2">Uncharacterized protein</fullName>
    </submittedName>
</protein>
<reference evidence="2 3" key="1">
    <citation type="submission" date="2016-10" db="EMBL/GenBank/DDBJ databases">
        <authorList>
            <person name="de Groot N.N."/>
        </authorList>
    </citation>
    <scope>NUCLEOTIDE SEQUENCE [LARGE SCALE GENOMIC DNA]</scope>
    <source>
        <strain evidence="2 3">DSM 22024</strain>
    </source>
</reference>
<dbReference type="AlphaFoldDB" id="A0A1H1UZM6"/>
<sequence>MTDHQPWRAVDHLSRRVAVAIYGLVLGVVLASCAAGGPDGAGTTAADTPKPAPTVTVTATPEPAPTVTVTVTMTPEPAPTVTVTAKASIQPTAPRAKSAPKPLPARPKVTHRPTRTTSPRPAPPPEPASCYPRSNSGNCYRPGQYCRNSDHGRTGVAENGEAIRCQDDNGWRWESI</sequence>
<gene>
    <name evidence="2" type="ORF">SAMN04489717_3843</name>
</gene>
<dbReference type="Proteomes" id="UP000198983">
    <property type="component" value="Chromosome I"/>
</dbReference>
<feature type="region of interest" description="Disordered" evidence="1">
    <location>
        <begin position="83"/>
        <end position="134"/>
    </location>
</feature>
<organism evidence="2 3">
    <name type="scientific">Actinopolymorpha singaporensis</name>
    <dbReference type="NCBI Taxonomy" id="117157"/>
    <lineage>
        <taxon>Bacteria</taxon>
        <taxon>Bacillati</taxon>
        <taxon>Actinomycetota</taxon>
        <taxon>Actinomycetes</taxon>
        <taxon>Propionibacteriales</taxon>
        <taxon>Actinopolymorphaceae</taxon>
        <taxon>Actinopolymorpha</taxon>
    </lineage>
</organism>
<evidence type="ECO:0000313" key="2">
    <source>
        <dbReference type="EMBL" id="SDS77994.1"/>
    </source>
</evidence>
<name>A0A1H1UZM6_9ACTN</name>
<dbReference type="RefSeq" id="WP_092654992.1">
    <property type="nucleotide sequence ID" value="NZ_LT629732.1"/>
</dbReference>
<proteinExistence type="predicted"/>
<dbReference type="STRING" id="117157.SAMN04489717_3843"/>
<evidence type="ECO:0000313" key="3">
    <source>
        <dbReference type="Proteomes" id="UP000198983"/>
    </source>
</evidence>
<evidence type="ECO:0000256" key="1">
    <source>
        <dbReference type="SAM" id="MobiDB-lite"/>
    </source>
</evidence>